<evidence type="ECO:0000259" key="2">
    <source>
        <dbReference type="SMART" id="SM00903"/>
    </source>
</evidence>
<dbReference type="SUPFAM" id="SSF50475">
    <property type="entry name" value="FMN-binding split barrel"/>
    <property type="match status" value="1"/>
</dbReference>
<dbReference type="PANTHER" id="PTHR30466:SF1">
    <property type="entry name" value="FMN REDUCTASE (NADH) RUTF"/>
    <property type="match status" value="1"/>
</dbReference>
<sequence length="185" mass="19190">MNSAPADLDAVTAVPSPPAHDAVTPAVLRSVMSRFATGVTVITVGGEHLHAMTANAFSSVSLEPPSVLCSVGHSAVMHGALTSAGRFAVNILDVDQEPLARHFADKKRTLGATQFDGVPWTPGEHTGAPLLGGSLAWLECELTAAHEFGDHTIFIGTVVGAGQFTKGHGLLFVDGRFGRPESSAR</sequence>
<proteinExistence type="predicted"/>
<dbReference type="GO" id="GO:0042602">
    <property type="term" value="F:riboflavin reductase (NADPH) activity"/>
    <property type="evidence" value="ECO:0007669"/>
    <property type="project" value="TreeGrafter"/>
</dbReference>
<evidence type="ECO:0000256" key="1">
    <source>
        <dbReference type="ARBA" id="ARBA00023002"/>
    </source>
</evidence>
<evidence type="ECO:0000313" key="4">
    <source>
        <dbReference type="Proteomes" id="UP000244900"/>
    </source>
</evidence>
<dbReference type="Proteomes" id="UP000244900">
    <property type="component" value="Chromosome"/>
</dbReference>
<keyword evidence="1" id="KW-0560">Oxidoreductase</keyword>
<dbReference type="Pfam" id="PF01613">
    <property type="entry name" value="Flavin_Reduct"/>
    <property type="match status" value="1"/>
</dbReference>
<dbReference type="Gene3D" id="2.30.110.10">
    <property type="entry name" value="Electron Transport, Fmn-binding Protein, Chain A"/>
    <property type="match status" value="1"/>
</dbReference>
<dbReference type="InterPro" id="IPR050268">
    <property type="entry name" value="NADH-dep_flavin_reductase"/>
</dbReference>
<dbReference type="InterPro" id="IPR002563">
    <property type="entry name" value="Flavin_Rdtase-like_dom"/>
</dbReference>
<gene>
    <name evidence="3" type="ORF">DDW44_24265</name>
</gene>
<dbReference type="AlphaFoldDB" id="A0A2S1SYT6"/>
<name>A0A2S1SYT6_9ACTN</name>
<dbReference type="KEGG" id="stir:DDW44_24265"/>
<keyword evidence="4" id="KW-1185">Reference proteome</keyword>
<dbReference type="SMART" id="SM00903">
    <property type="entry name" value="Flavin_Reduct"/>
    <property type="match status" value="1"/>
</dbReference>
<reference evidence="3 4" key="1">
    <citation type="submission" date="2018-05" db="EMBL/GenBank/DDBJ databases">
        <title>Complete genome sequence of sponge-derived Streptomyces sp. HNM0039.</title>
        <authorList>
            <person name="Huang X."/>
            <person name="Zhou S."/>
        </authorList>
    </citation>
    <scope>NUCLEOTIDE SEQUENCE [LARGE SCALE GENOMIC DNA]</scope>
    <source>
        <strain evidence="3 4">HNM0039</strain>
    </source>
</reference>
<evidence type="ECO:0000313" key="3">
    <source>
        <dbReference type="EMBL" id="AWI31541.1"/>
    </source>
</evidence>
<protein>
    <submittedName>
        <fullName evidence="3">Flavin reductase</fullName>
    </submittedName>
</protein>
<dbReference type="PANTHER" id="PTHR30466">
    <property type="entry name" value="FLAVIN REDUCTASE"/>
    <property type="match status" value="1"/>
</dbReference>
<dbReference type="OrthoDB" id="9792858at2"/>
<dbReference type="GO" id="GO:0010181">
    <property type="term" value="F:FMN binding"/>
    <property type="evidence" value="ECO:0007669"/>
    <property type="project" value="InterPro"/>
</dbReference>
<organism evidence="3 4">
    <name type="scientific">Streptomyces tirandamycinicus</name>
    <dbReference type="NCBI Taxonomy" id="2174846"/>
    <lineage>
        <taxon>Bacteria</taxon>
        <taxon>Bacillati</taxon>
        <taxon>Actinomycetota</taxon>
        <taxon>Actinomycetes</taxon>
        <taxon>Kitasatosporales</taxon>
        <taxon>Streptomycetaceae</taxon>
        <taxon>Streptomyces</taxon>
    </lineage>
</organism>
<dbReference type="InterPro" id="IPR012349">
    <property type="entry name" value="Split_barrel_FMN-bd"/>
</dbReference>
<feature type="domain" description="Flavin reductase like" evidence="2">
    <location>
        <begin position="32"/>
        <end position="179"/>
    </location>
</feature>
<dbReference type="EMBL" id="CP029188">
    <property type="protein sequence ID" value="AWI31541.1"/>
    <property type="molecule type" value="Genomic_DNA"/>
</dbReference>
<dbReference type="GO" id="GO:0006208">
    <property type="term" value="P:pyrimidine nucleobase catabolic process"/>
    <property type="evidence" value="ECO:0007669"/>
    <property type="project" value="TreeGrafter"/>
</dbReference>
<accession>A0A2S1SYT6</accession>